<evidence type="ECO:0000256" key="5">
    <source>
        <dbReference type="ARBA" id="ARBA00022982"/>
    </source>
</evidence>
<evidence type="ECO:0000256" key="7">
    <source>
        <dbReference type="SAM" id="MobiDB-lite"/>
    </source>
</evidence>
<keyword evidence="6" id="KW-0472">Membrane</keyword>
<dbReference type="GO" id="GO:0009055">
    <property type="term" value="F:electron transfer activity"/>
    <property type="evidence" value="ECO:0007669"/>
    <property type="project" value="InterPro"/>
</dbReference>
<evidence type="ECO:0000256" key="3">
    <source>
        <dbReference type="ARBA" id="ARBA00022630"/>
    </source>
</evidence>
<evidence type="ECO:0000313" key="10">
    <source>
        <dbReference type="Proteomes" id="UP000273643"/>
    </source>
</evidence>
<comment type="cofactor">
    <cofactor evidence="6">
        <name>FMN</name>
        <dbReference type="ChEBI" id="CHEBI:58210"/>
    </cofactor>
</comment>
<dbReference type="InterPro" id="IPR007329">
    <property type="entry name" value="FMN-bd"/>
</dbReference>
<keyword evidence="6" id="KW-1003">Cell membrane</keyword>
<sequence>MFGWSIGKNSLLLGAFALVTAGVLAGTYQATREQIAEAERQAAAAALLEIIPRDQHDNDLLSDTLPVPQDALDTLGLRQSEAIHLARRDGRVEAVIVPAIAPDGYSGAIRMIVGVQRDGQIAGVRVLTHNETPGLGDKVDLKKSDWILGFHGRSLGNPSVEDWRVKKDGGAFDQFTGATITPRAVVNQVRRVLEFVDQHHAVLFEQALEDAPNNTAETAPESSENTGTTQ</sequence>
<feature type="compositionally biased region" description="Polar residues" evidence="7">
    <location>
        <begin position="212"/>
        <end position="230"/>
    </location>
</feature>
<comment type="caution">
    <text evidence="9">The sequence shown here is derived from an EMBL/GenBank/DDBJ whole genome shotgun (WGS) entry which is preliminary data.</text>
</comment>
<keyword evidence="6" id="KW-0997">Cell inner membrane</keyword>
<proteinExistence type="inferred from homology"/>
<feature type="region of interest" description="Disordered" evidence="7">
    <location>
        <begin position="208"/>
        <end position="230"/>
    </location>
</feature>
<comment type="similarity">
    <text evidence="6">Belongs to the RnfG family.</text>
</comment>
<keyword evidence="3 6" id="KW-0285">Flavoprotein</keyword>
<comment type="subcellular location">
    <subcellularLocation>
        <location evidence="6">Cell inner membrane</location>
        <topology evidence="6">Single-pass membrane protein</topology>
    </subcellularLocation>
</comment>
<dbReference type="GO" id="GO:0005886">
    <property type="term" value="C:plasma membrane"/>
    <property type="evidence" value="ECO:0007669"/>
    <property type="project" value="UniProtKB-SubCell"/>
</dbReference>
<evidence type="ECO:0000256" key="4">
    <source>
        <dbReference type="ARBA" id="ARBA00022643"/>
    </source>
</evidence>
<feature type="domain" description="FMN-binding" evidence="8">
    <location>
        <begin position="104"/>
        <end position="196"/>
    </location>
</feature>
<keyword evidence="4 6" id="KW-0288">FMN</keyword>
<dbReference type="NCBIfam" id="NF002519">
    <property type="entry name" value="PRK01908.1"/>
    <property type="match status" value="1"/>
</dbReference>
<gene>
    <name evidence="6" type="primary">rnfG</name>
    <name evidence="9" type="ORF">EDC38_0032</name>
</gene>
<evidence type="ECO:0000259" key="8">
    <source>
        <dbReference type="SMART" id="SM00900"/>
    </source>
</evidence>
<dbReference type="PANTHER" id="PTHR36118">
    <property type="entry name" value="ION-TRANSLOCATING OXIDOREDUCTASE COMPLEX SUBUNIT G"/>
    <property type="match status" value="1"/>
</dbReference>
<accession>A0A3N1NYI0</accession>
<organism evidence="9 10">
    <name type="scientific">Marinimicrobium koreense</name>
    <dbReference type="NCBI Taxonomy" id="306545"/>
    <lineage>
        <taxon>Bacteria</taxon>
        <taxon>Pseudomonadati</taxon>
        <taxon>Pseudomonadota</taxon>
        <taxon>Gammaproteobacteria</taxon>
        <taxon>Cellvibrionales</taxon>
        <taxon>Cellvibrionaceae</taxon>
        <taxon>Marinimicrobium</taxon>
    </lineage>
</organism>
<keyword evidence="6" id="KW-1278">Translocase</keyword>
<reference evidence="9 10" key="1">
    <citation type="submission" date="2018-11" db="EMBL/GenBank/DDBJ databases">
        <title>Genomic Encyclopedia of Type Strains, Phase IV (KMG-IV): sequencing the most valuable type-strain genomes for metagenomic binning, comparative biology and taxonomic classification.</title>
        <authorList>
            <person name="Goeker M."/>
        </authorList>
    </citation>
    <scope>NUCLEOTIDE SEQUENCE [LARGE SCALE GENOMIC DNA]</scope>
    <source>
        <strain evidence="9 10">DSM 16974</strain>
    </source>
</reference>
<keyword evidence="1 6" id="KW-0813">Transport</keyword>
<keyword evidence="10" id="KW-1185">Reference proteome</keyword>
<evidence type="ECO:0000256" key="6">
    <source>
        <dbReference type="HAMAP-Rule" id="MF_00479"/>
    </source>
</evidence>
<dbReference type="GO" id="GO:0022900">
    <property type="term" value="P:electron transport chain"/>
    <property type="evidence" value="ECO:0007669"/>
    <property type="project" value="UniProtKB-UniRule"/>
</dbReference>
<keyword evidence="6" id="KW-1133">Transmembrane helix</keyword>
<dbReference type="EMBL" id="RJUK01000001">
    <property type="protein sequence ID" value="ROQ19450.1"/>
    <property type="molecule type" value="Genomic_DNA"/>
</dbReference>
<evidence type="ECO:0000256" key="1">
    <source>
        <dbReference type="ARBA" id="ARBA00022448"/>
    </source>
</evidence>
<comment type="function">
    <text evidence="6">Part of a membrane-bound complex that couples electron transfer with translocation of ions across the membrane.</text>
</comment>
<feature type="modified residue" description="FMN phosphoryl threonine" evidence="6">
    <location>
        <position position="179"/>
    </location>
</feature>
<dbReference type="Pfam" id="PF04205">
    <property type="entry name" value="FMN_bind"/>
    <property type="match status" value="1"/>
</dbReference>
<keyword evidence="5 6" id="KW-0249">Electron transport</keyword>
<dbReference type="HAMAP" id="MF_00479">
    <property type="entry name" value="RsxG_RnfG"/>
    <property type="match status" value="1"/>
</dbReference>
<dbReference type="PIRSF" id="PIRSF006091">
    <property type="entry name" value="E_trnsport_RnfG"/>
    <property type="match status" value="1"/>
</dbReference>
<dbReference type="EC" id="7.-.-.-" evidence="6"/>
<keyword evidence="2 6" id="KW-0597">Phosphoprotein</keyword>
<evidence type="ECO:0000256" key="2">
    <source>
        <dbReference type="ARBA" id="ARBA00022553"/>
    </source>
</evidence>
<evidence type="ECO:0000313" key="9">
    <source>
        <dbReference type="EMBL" id="ROQ19450.1"/>
    </source>
</evidence>
<dbReference type="PANTHER" id="PTHR36118:SF1">
    <property type="entry name" value="ION-TRANSLOCATING OXIDOREDUCTASE COMPLEX SUBUNIT G"/>
    <property type="match status" value="1"/>
</dbReference>
<name>A0A3N1NYI0_9GAMM</name>
<dbReference type="SMART" id="SM00900">
    <property type="entry name" value="FMN_bind"/>
    <property type="match status" value="1"/>
</dbReference>
<dbReference type="GO" id="GO:0010181">
    <property type="term" value="F:FMN binding"/>
    <property type="evidence" value="ECO:0007669"/>
    <property type="project" value="InterPro"/>
</dbReference>
<dbReference type="Proteomes" id="UP000273643">
    <property type="component" value="Unassembled WGS sequence"/>
</dbReference>
<comment type="subunit">
    <text evidence="6">The complex is composed of six subunits: RnfA, RnfB, RnfC, RnfD, RnfE and RnfG.</text>
</comment>
<dbReference type="AlphaFoldDB" id="A0A3N1NYI0"/>
<dbReference type="InterPro" id="IPR010209">
    <property type="entry name" value="Ion_transpt_RnfG/RsxG"/>
</dbReference>
<protein>
    <recommendedName>
        <fullName evidence="6">Ion-translocating oxidoreductase complex subunit G</fullName>
        <ecNumber evidence="6">7.-.-.-</ecNumber>
    </recommendedName>
    <alternativeName>
        <fullName evidence="6">Rnf electron transport complex subunit G</fullName>
    </alternativeName>
</protein>
<dbReference type="NCBIfam" id="TIGR01947">
    <property type="entry name" value="rnfG"/>
    <property type="match status" value="1"/>
</dbReference>
<keyword evidence="6" id="KW-0812">Transmembrane</keyword>
<dbReference type="RefSeq" id="WP_123636809.1">
    <property type="nucleotide sequence ID" value="NZ_RJUK01000001.1"/>
</dbReference>
<dbReference type="OrthoDB" id="9784165at2"/>